<name>A0A399EU42_9DEIN</name>
<dbReference type="AlphaFoldDB" id="A0A399EU42"/>
<keyword evidence="2" id="KW-1185">Reference proteome</keyword>
<gene>
    <name evidence="1" type="ORF">Mlute_01103</name>
</gene>
<dbReference type="EMBL" id="QWKZ01000026">
    <property type="protein sequence ID" value="RIH87026.1"/>
    <property type="molecule type" value="Genomic_DNA"/>
</dbReference>
<evidence type="ECO:0000313" key="2">
    <source>
        <dbReference type="Proteomes" id="UP000265800"/>
    </source>
</evidence>
<protein>
    <recommendedName>
        <fullName evidence="3">DUF4256 domain-containing protein</fullName>
    </recommendedName>
</protein>
<comment type="caution">
    <text evidence="1">The sequence shown here is derived from an EMBL/GenBank/DDBJ whole genome shotgun (WGS) entry which is preliminary data.</text>
</comment>
<reference evidence="1 2" key="1">
    <citation type="submission" date="2018-08" db="EMBL/GenBank/DDBJ databases">
        <title>Meiothermus luteus KCTC 52599 genome sequencing project.</title>
        <authorList>
            <person name="Da Costa M.S."/>
            <person name="Albuquerque L."/>
            <person name="Raposo P."/>
            <person name="Froufe H.J.C."/>
            <person name="Barroso C.S."/>
            <person name="Egas C."/>
        </authorList>
    </citation>
    <scope>NUCLEOTIDE SEQUENCE [LARGE SCALE GENOMIC DNA]</scope>
    <source>
        <strain evidence="1 2">KCTC 52599</strain>
    </source>
</reference>
<evidence type="ECO:0000313" key="1">
    <source>
        <dbReference type="EMBL" id="RIH87026.1"/>
    </source>
</evidence>
<dbReference type="OrthoDB" id="8442276at2"/>
<proteinExistence type="predicted"/>
<accession>A0A399EU42</accession>
<organism evidence="1 2">
    <name type="scientific">Meiothermus luteus</name>
    <dbReference type="NCBI Taxonomy" id="2026184"/>
    <lineage>
        <taxon>Bacteria</taxon>
        <taxon>Thermotogati</taxon>
        <taxon>Deinococcota</taxon>
        <taxon>Deinococci</taxon>
        <taxon>Thermales</taxon>
        <taxon>Thermaceae</taxon>
        <taxon>Meiothermus</taxon>
    </lineage>
</organism>
<dbReference type="InterPro" id="IPR025352">
    <property type="entry name" value="DUF4256"/>
</dbReference>
<sequence length="182" mass="20459">MLPEAPTPEEFLRLLEARFGQHPQRHPGLGWAQVEARLRAHPEKLRTLWWMEATGGEPDVVGLDKRGEVVFFDCAAESPKGRRSLCYDPEALATRKEHKPQGSAVGLAQGVGVGLLSEEEYHILQGLGEFDTRTSSWLRTPPGMRRLRGVLFGDRRYGRVFVYHSGAEAYYAARGFRASLRV</sequence>
<dbReference type="RefSeq" id="WP_119359767.1">
    <property type="nucleotide sequence ID" value="NZ_QWKZ01000026.1"/>
</dbReference>
<dbReference type="Proteomes" id="UP000265800">
    <property type="component" value="Unassembled WGS sequence"/>
</dbReference>
<dbReference type="Pfam" id="PF14066">
    <property type="entry name" value="DUF4256"/>
    <property type="match status" value="1"/>
</dbReference>
<evidence type="ECO:0008006" key="3">
    <source>
        <dbReference type="Google" id="ProtNLM"/>
    </source>
</evidence>